<sequence length="394" mass="42156">MAEAGDWTEHFARFRSAAPERVNLAAHSHHDWPDVSLAAQEAAWTDAARLAGDKWDIVFGEIIPAVQAGIARHLNLPDPSTIAFAPNTHEFLRRLLSCLPTSRPPRVLTTSAEFHTARRQLARLAEEGLIQLEEVAAEPFATLPERLHAAIATGGHDLIYLSQVLFNSGAALADLAALAKAVPSPETLLAIDGYHGYLALPTDLSAIADRAFYIAGGYKYAMAGEGSCFMHCPPGYGPRPRDTGWFAAFGALTAPPGSSVGYSGDGGRFLGATFDPTGLYRMRAVLYWLAKHRLDATIIHGHAIALMRQFLSGLDGLDLADLGRANIITPLDDAAAHGNFLAFRTPQAGALEAALAKLNIATDHRGDVLRFGFGLALNQADIAAALERMAGLRL</sequence>
<organism evidence="1 2">
    <name type="scientific">Bosea caraganae</name>
    <dbReference type="NCBI Taxonomy" id="2763117"/>
    <lineage>
        <taxon>Bacteria</taxon>
        <taxon>Pseudomonadati</taxon>
        <taxon>Pseudomonadota</taxon>
        <taxon>Alphaproteobacteria</taxon>
        <taxon>Hyphomicrobiales</taxon>
        <taxon>Boseaceae</taxon>
        <taxon>Bosea</taxon>
    </lineage>
</organism>
<dbReference type="Gene3D" id="3.40.640.10">
    <property type="entry name" value="Type I PLP-dependent aspartate aminotransferase-like (Major domain)"/>
    <property type="match status" value="1"/>
</dbReference>
<gene>
    <name evidence="1" type="ORF">DWE98_23540</name>
</gene>
<keyword evidence="2" id="KW-1185">Reference proteome</keyword>
<protein>
    <submittedName>
        <fullName evidence="1">Aminotransferase</fullName>
    </submittedName>
</protein>
<keyword evidence="1" id="KW-0808">Transferase</keyword>
<dbReference type="InterPro" id="IPR015422">
    <property type="entry name" value="PyrdxlP-dep_Trfase_small"/>
</dbReference>
<comment type="caution">
    <text evidence="1">The sequence shown here is derived from an EMBL/GenBank/DDBJ whole genome shotgun (WGS) entry which is preliminary data.</text>
</comment>
<reference evidence="2" key="1">
    <citation type="submission" date="2018-07" db="EMBL/GenBank/DDBJ databases">
        <authorList>
            <person name="Safronova V.I."/>
            <person name="Chirak E.R."/>
            <person name="Sazanova A.L."/>
        </authorList>
    </citation>
    <scope>NUCLEOTIDE SEQUENCE [LARGE SCALE GENOMIC DNA]</scope>
    <source>
        <strain evidence="2">RCAM04685</strain>
    </source>
</reference>
<dbReference type="SUPFAM" id="SSF53383">
    <property type="entry name" value="PLP-dependent transferases"/>
    <property type="match status" value="1"/>
</dbReference>
<dbReference type="InterPro" id="IPR015421">
    <property type="entry name" value="PyrdxlP-dep_Trfase_major"/>
</dbReference>
<evidence type="ECO:0000313" key="1">
    <source>
        <dbReference type="EMBL" id="RDJ20708.1"/>
    </source>
</evidence>
<dbReference type="Gene3D" id="3.90.1150.10">
    <property type="entry name" value="Aspartate Aminotransferase, domain 1"/>
    <property type="match status" value="1"/>
</dbReference>
<dbReference type="Proteomes" id="UP000255207">
    <property type="component" value="Unassembled WGS sequence"/>
</dbReference>
<proteinExistence type="predicted"/>
<dbReference type="AlphaFoldDB" id="A0A370L0B6"/>
<dbReference type="GO" id="GO:0008483">
    <property type="term" value="F:transaminase activity"/>
    <property type="evidence" value="ECO:0007669"/>
    <property type="project" value="UniProtKB-KW"/>
</dbReference>
<evidence type="ECO:0000313" key="2">
    <source>
        <dbReference type="Proteomes" id="UP000255207"/>
    </source>
</evidence>
<name>A0A370L0B6_9HYPH</name>
<dbReference type="InterPro" id="IPR015424">
    <property type="entry name" value="PyrdxlP-dep_Trfase"/>
</dbReference>
<dbReference type="EMBL" id="QQTP01000016">
    <property type="protein sequence ID" value="RDJ20708.1"/>
    <property type="molecule type" value="Genomic_DNA"/>
</dbReference>
<dbReference type="OrthoDB" id="5501089at2"/>
<accession>A0A370L0B6</accession>
<keyword evidence="1" id="KW-0032">Aminotransferase</keyword>
<dbReference type="RefSeq" id="WP_114831746.1">
    <property type="nucleotide sequence ID" value="NZ_QQTO01000011.1"/>
</dbReference>